<evidence type="ECO:0000256" key="7">
    <source>
        <dbReference type="ARBA" id="ARBA00023065"/>
    </source>
</evidence>
<feature type="transmembrane region" description="Helical" evidence="9">
    <location>
        <begin position="221"/>
        <end position="250"/>
    </location>
</feature>
<dbReference type="Pfam" id="PF00999">
    <property type="entry name" value="Na_H_Exchanger"/>
    <property type="match status" value="1"/>
</dbReference>
<feature type="transmembrane region" description="Helical" evidence="9">
    <location>
        <begin position="146"/>
        <end position="165"/>
    </location>
</feature>
<dbReference type="Proteomes" id="UP001499854">
    <property type="component" value="Unassembled WGS sequence"/>
</dbReference>
<protein>
    <submittedName>
        <fullName evidence="11">Cation:proton antiporter</fullName>
    </submittedName>
</protein>
<feature type="transmembrane region" description="Helical" evidence="9">
    <location>
        <begin position="171"/>
        <end position="192"/>
    </location>
</feature>
<dbReference type="EMBL" id="BAAAQM010000083">
    <property type="protein sequence ID" value="GAA2004703.1"/>
    <property type="molecule type" value="Genomic_DNA"/>
</dbReference>
<dbReference type="PANTHER" id="PTHR43562">
    <property type="entry name" value="NAPA-TYPE SODIUM/HYDROGEN ANTIPORTER"/>
    <property type="match status" value="1"/>
</dbReference>
<comment type="subcellular location">
    <subcellularLocation>
        <location evidence="1">Membrane</location>
        <topology evidence="1">Multi-pass membrane protein</topology>
    </subcellularLocation>
</comment>
<comment type="similarity">
    <text evidence="2">Belongs to the monovalent cation:proton antiporter 2 (CPA2) transporter (TC 2.A.37) family.</text>
</comment>
<feature type="transmembrane region" description="Helical" evidence="9">
    <location>
        <begin position="294"/>
        <end position="314"/>
    </location>
</feature>
<name>A0ABN2TDW6_9ACTN</name>
<evidence type="ECO:0000256" key="1">
    <source>
        <dbReference type="ARBA" id="ARBA00004141"/>
    </source>
</evidence>
<proteinExistence type="inferred from homology"/>
<keyword evidence="8 9" id="KW-0472">Membrane</keyword>
<evidence type="ECO:0000256" key="2">
    <source>
        <dbReference type="ARBA" id="ARBA00005551"/>
    </source>
</evidence>
<keyword evidence="3" id="KW-0813">Transport</keyword>
<keyword evidence="7" id="KW-0406">Ion transport</keyword>
<evidence type="ECO:0000256" key="3">
    <source>
        <dbReference type="ARBA" id="ARBA00022448"/>
    </source>
</evidence>
<sequence length="387" mass="38161">MSLAVLALVLTVGLVGPLLATPRRAGVPVAIGEVAAGLLVGRTGLGWIDPDRPELVVLAQAGFALIMLVAGSHVPVRSPALRTALGRGAGLAAVTGLCAAAAGPGVAALAGTGHGWLYAVLLASSSAALVLPVVQEAGLSSPPVLTMVAQVAVADVAAIVLLPLAEQPARAGRAALGTLAVAGAAGVAFLTLRGFRAHGWQRRLHRLSRARNFGLELREQLIIVFALAGLAEAVGGSVMLAGFAAGLVLAAQGEPRRLARQLFAVADGFLGPVFLVWLGASLDLGELFGRPRMMVLAAVLAAAGVAVHGVAGLLGQPLPLALLAGAQLGVPVAAVAIGGQGHLLRPGEGGAILAAALVSVTVTAGAAAAARRGARPVAEDTGGGQAL</sequence>
<dbReference type="PANTHER" id="PTHR43562:SF1">
    <property type="entry name" value="NA(+)_H(+) ANTIPORTER YJBQ-RELATED"/>
    <property type="match status" value="1"/>
</dbReference>
<gene>
    <name evidence="11" type="ORF">GCM10009838_83660</name>
</gene>
<dbReference type="Gene3D" id="1.20.1530.20">
    <property type="match status" value="1"/>
</dbReference>
<organism evidence="11 12">
    <name type="scientific">Catenulispora subtropica</name>
    <dbReference type="NCBI Taxonomy" id="450798"/>
    <lineage>
        <taxon>Bacteria</taxon>
        <taxon>Bacillati</taxon>
        <taxon>Actinomycetota</taxon>
        <taxon>Actinomycetes</taxon>
        <taxon>Catenulisporales</taxon>
        <taxon>Catenulisporaceae</taxon>
        <taxon>Catenulispora</taxon>
    </lineage>
</organism>
<feature type="transmembrane region" description="Helical" evidence="9">
    <location>
        <begin position="56"/>
        <end position="76"/>
    </location>
</feature>
<feature type="transmembrane region" description="Helical" evidence="9">
    <location>
        <begin position="88"/>
        <end position="110"/>
    </location>
</feature>
<evidence type="ECO:0000313" key="12">
    <source>
        <dbReference type="Proteomes" id="UP001499854"/>
    </source>
</evidence>
<evidence type="ECO:0000256" key="6">
    <source>
        <dbReference type="ARBA" id="ARBA00022989"/>
    </source>
</evidence>
<keyword evidence="4" id="KW-0050">Antiport</keyword>
<evidence type="ECO:0000256" key="4">
    <source>
        <dbReference type="ARBA" id="ARBA00022449"/>
    </source>
</evidence>
<evidence type="ECO:0000256" key="5">
    <source>
        <dbReference type="ARBA" id="ARBA00022692"/>
    </source>
</evidence>
<dbReference type="RefSeq" id="WP_344662787.1">
    <property type="nucleotide sequence ID" value="NZ_BAAAQM010000083.1"/>
</dbReference>
<feature type="transmembrane region" description="Helical" evidence="9">
    <location>
        <begin position="351"/>
        <end position="370"/>
    </location>
</feature>
<evidence type="ECO:0000256" key="9">
    <source>
        <dbReference type="SAM" id="Phobius"/>
    </source>
</evidence>
<keyword evidence="12" id="KW-1185">Reference proteome</keyword>
<reference evidence="11 12" key="1">
    <citation type="journal article" date="2019" name="Int. J. Syst. Evol. Microbiol.">
        <title>The Global Catalogue of Microorganisms (GCM) 10K type strain sequencing project: providing services to taxonomists for standard genome sequencing and annotation.</title>
        <authorList>
            <consortium name="The Broad Institute Genomics Platform"/>
            <consortium name="The Broad Institute Genome Sequencing Center for Infectious Disease"/>
            <person name="Wu L."/>
            <person name="Ma J."/>
        </authorList>
    </citation>
    <scope>NUCLEOTIDE SEQUENCE [LARGE SCALE GENOMIC DNA]</scope>
    <source>
        <strain evidence="11 12">JCM 16013</strain>
    </source>
</reference>
<evidence type="ECO:0000313" key="11">
    <source>
        <dbReference type="EMBL" id="GAA2004703.1"/>
    </source>
</evidence>
<feature type="transmembrane region" description="Helical" evidence="9">
    <location>
        <begin position="262"/>
        <end position="282"/>
    </location>
</feature>
<evidence type="ECO:0000259" key="10">
    <source>
        <dbReference type="Pfam" id="PF00999"/>
    </source>
</evidence>
<dbReference type="InterPro" id="IPR038770">
    <property type="entry name" value="Na+/solute_symporter_sf"/>
</dbReference>
<evidence type="ECO:0000256" key="8">
    <source>
        <dbReference type="ARBA" id="ARBA00023136"/>
    </source>
</evidence>
<keyword evidence="5 9" id="KW-0812">Transmembrane</keyword>
<keyword evidence="6 9" id="KW-1133">Transmembrane helix</keyword>
<accession>A0ABN2TDW6</accession>
<feature type="transmembrane region" description="Helical" evidence="9">
    <location>
        <begin position="116"/>
        <end position="134"/>
    </location>
</feature>
<comment type="caution">
    <text evidence="11">The sequence shown here is derived from an EMBL/GenBank/DDBJ whole genome shotgun (WGS) entry which is preliminary data.</text>
</comment>
<feature type="domain" description="Cation/H+ exchanger transmembrane" evidence="10">
    <location>
        <begin position="14"/>
        <end position="362"/>
    </location>
</feature>
<dbReference type="InterPro" id="IPR006153">
    <property type="entry name" value="Cation/H_exchanger_TM"/>
</dbReference>